<sequence>MARPSQLGVVFLAYSLGVAIGLTQRTVDFNSFLVGALALLVVASSVHYANEYADHETDRLTTRTPFSGGSGALERSGLSRRLPAQATAVTGLFGLGLATWWTHAGWLVMPAFVVLLSIAVLGWGYSLEPIALAWRGFGELDNALLGGFLAPLYGYAIVVEALSAFPVVVCLPFALVVFVNLLATQWPDRVADAAVGKRTLAVRFSSRRLKRLYSLSCLAAFALLITLRYPLELVPTTVFVATLPVSPFLVWGWYVFTDQESPFPTVTAMVVLLFIQIFGWLVAVGIV</sequence>
<comment type="pathway">
    <text evidence="2">Quinol/quinone metabolism; menaquinone biosynthesis.</text>
</comment>
<evidence type="ECO:0000313" key="9">
    <source>
        <dbReference type="EMBL" id="MCU4750614.1"/>
    </source>
</evidence>
<organism evidence="9 10">
    <name type="scientific">Natronosalvus hydrolyticus</name>
    <dbReference type="NCBI Taxonomy" id="2979988"/>
    <lineage>
        <taxon>Archaea</taxon>
        <taxon>Methanobacteriati</taxon>
        <taxon>Methanobacteriota</taxon>
        <taxon>Stenosarchaea group</taxon>
        <taxon>Halobacteria</taxon>
        <taxon>Halobacteriales</taxon>
        <taxon>Natrialbaceae</taxon>
        <taxon>Natronosalvus</taxon>
    </lineage>
</organism>
<evidence type="ECO:0000256" key="6">
    <source>
        <dbReference type="ARBA" id="ARBA00022989"/>
    </source>
</evidence>
<dbReference type="GO" id="GO:0009234">
    <property type="term" value="P:menaquinone biosynthetic process"/>
    <property type="evidence" value="ECO:0007669"/>
    <property type="project" value="UniProtKB-KW"/>
</dbReference>
<keyword evidence="10" id="KW-1185">Reference proteome</keyword>
<dbReference type="Proteomes" id="UP001321047">
    <property type="component" value="Unassembled WGS sequence"/>
</dbReference>
<comment type="subcellular location">
    <subcellularLocation>
        <location evidence="1">Cell membrane</location>
        <topology evidence="1">Multi-pass membrane protein</topology>
    </subcellularLocation>
</comment>
<name>A0AAP2Z4I8_9EURY</name>
<keyword evidence="7 8" id="KW-0472">Membrane</keyword>
<dbReference type="InterPro" id="IPR026046">
    <property type="entry name" value="UBIAD1"/>
</dbReference>
<gene>
    <name evidence="9" type="ORF">OB919_01230</name>
</gene>
<keyword evidence="4" id="KW-0808">Transferase</keyword>
<dbReference type="GO" id="GO:0042371">
    <property type="term" value="P:vitamin K biosynthetic process"/>
    <property type="evidence" value="ECO:0007669"/>
    <property type="project" value="TreeGrafter"/>
</dbReference>
<keyword evidence="5 8" id="KW-0812">Transmembrane</keyword>
<dbReference type="PANTHER" id="PTHR13929">
    <property type="entry name" value="1,4-DIHYDROXY-2-NAPHTHOATE OCTAPRENYLTRANSFERASE"/>
    <property type="match status" value="1"/>
</dbReference>
<evidence type="ECO:0000256" key="2">
    <source>
        <dbReference type="ARBA" id="ARBA00004863"/>
    </source>
</evidence>
<accession>A0AAP2Z4I8</accession>
<dbReference type="GO" id="GO:0004659">
    <property type="term" value="F:prenyltransferase activity"/>
    <property type="evidence" value="ECO:0007669"/>
    <property type="project" value="InterPro"/>
</dbReference>
<feature type="transmembrane region" description="Helical" evidence="8">
    <location>
        <begin position="212"/>
        <end position="231"/>
    </location>
</feature>
<dbReference type="InterPro" id="IPR044878">
    <property type="entry name" value="UbiA_sf"/>
</dbReference>
<evidence type="ECO:0000256" key="3">
    <source>
        <dbReference type="ARBA" id="ARBA00022428"/>
    </source>
</evidence>
<dbReference type="RefSeq" id="WP_342805566.1">
    <property type="nucleotide sequence ID" value="NZ_JAOPJZ010000001.1"/>
</dbReference>
<evidence type="ECO:0000256" key="4">
    <source>
        <dbReference type="ARBA" id="ARBA00022679"/>
    </source>
</evidence>
<feature type="transmembrane region" description="Helical" evidence="8">
    <location>
        <begin position="164"/>
        <end position="183"/>
    </location>
</feature>
<feature type="transmembrane region" description="Helical" evidence="8">
    <location>
        <begin position="263"/>
        <end position="286"/>
    </location>
</feature>
<evidence type="ECO:0000256" key="7">
    <source>
        <dbReference type="ARBA" id="ARBA00023136"/>
    </source>
</evidence>
<evidence type="ECO:0000256" key="8">
    <source>
        <dbReference type="SAM" id="Phobius"/>
    </source>
</evidence>
<dbReference type="InterPro" id="IPR000537">
    <property type="entry name" value="UbiA_prenyltransferase"/>
</dbReference>
<protein>
    <submittedName>
        <fullName evidence="9">Prenyltransferase</fullName>
    </submittedName>
</protein>
<keyword evidence="6 8" id="KW-1133">Transmembrane helix</keyword>
<evidence type="ECO:0000313" key="10">
    <source>
        <dbReference type="Proteomes" id="UP001321047"/>
    </source>
</evidence>
<feature type="transmembrane region" description="Helical" evidence="8">
    <location>
        <begin position="107"/>
        <end position="127"/>
    </location>
</feature>
<dbReference type="AlphaFoldDB" id="A0AAP2Z4I8"/>
<keyword evidence="3" id="KW-0474">Menaquinone biosynthesis</keyword>
<dbReference type="PANTHER" id="PTHR13929:SF0">
    <property type="entry name" value="UBIA PRENYLTRANSFERASE DOMAIN-CONTAINING PROTEIN 1"/>
    <property type="match status" value="1"/>
</dbReference>
<dbReference type="Pfam" id="PF01040">
    <property type="entry name" value="UbiA"/>
    <property type="match status" value="1"/>
</dbReference>
<dbReference type="CDD" id="cd13962">
    <property type="entry name" value="PT_UbiA_UBIAD1"/>
    <property type="match status" value="1"/>
</dbReference>
<reference evidence="9 10" key="1">
    <citation type="submission" date="2022-09" db="EMBL/GenBank/DDBJ databases">
        <title>Enrichment on poylsaccharides allowed isolation of novel metabolic and taxonomic groups of Haloarchaea.</title>
        <authorList>
            <person name="Sorokin D.Y."/>
            <person name="Elcheninov A.G."/>
            <person name="Khizhniak T.V."/>
            <person name="Kolganova T.V."/>
            <person name="Kublanov I.V."/>
        </authorList>
    </citation>
    <scope>NUCLEOTIDE SEQUENCE [LARGE SCALE GENOMIC DNA]</scope>
    <source>
        <strain evidence="9 10">AArc-curdl1</strain>
    </source>
</reference>
<comment type="caution">
    <text evidence="9">The sequence shown here is derived from an EMBL/GenBank/DDBJ whole genome shotgun (WGS) entry which is preliminary data.</text>
</comment>
<dbReference type="Gene3D" id="1.10.357.140">
    <property type="entry name" value="UbiA prenyltransferase"/>
    <property type="match status" value="1"/>
</dbReference>
<dbReference type="GO" id="GO:0005886">
    <property type="term" value="C:plasma membrane"/>
    <property type="evidence" value="ECO:0007669"/>
    <property type="project" value="UniProtKB-SubCell"/>
</dbReference>
<evidence type="ECO:0000256" key="1">
    <source>
        <dbReference type="ARBA" id="ARBA00004651"/>
    </source>
</evidence>
<evidence type="ECO:0000256" key="5">
    <source>
        <dbReference type="ARBA" id="ARBA00022692"/>
    </source>
</evidence>
<feature type="transmembrane region" description="Helical" evidence="8">
    <location>
        <begin position="31"/>
        <end position="49"/>
    </location>
</feature>
<dbReference type="EMBL" id="JAOPJZ010000001">
    <property type="protein sequence ID" value="MCU4750614.1"/>
    <property type="molecule type" value="Genomic_DNA"/>
</dbReference>
<feature type="transmembrane region" description="Helical" evidence="8">
    <location>
        <begin position="237"/>
        <end position="256"/>
    </location>
</feature>
<proteinExistence type="predicted"/>